<evidence type="ECO:0000313" key="3">
    <source>
        <dbReference type="Proteomes" id="UP000800303"/>
    </source>
</evidence>
<keyword evidence="1" id="KW-0472">Membrane</keyword>
<evidence type="ECO:0000256" key="1">
    <source>
        <dbReference type="SAM" id="Phobius"/>
    </source>
</evidence>
<accession>A0ABX0F9U3</accession>
<organism evidence="2 3">
    <name type="scientific">Saccharibacillus alkalitolerans</name>
    <dbReference type="NCBI Taxonomy" id="2705290"/>
    <lineage>
        <taxon>Bacteria</taxon>
        <taxon>Bacillati</taxon>
        <taxon>Bacillota</taxon>
        <taxon>Bacilli</taxon>
        <taxon>Bacillales</taxon>
        <taxon>Paenibacillaceae</taxon>
        <taxon>Saccharibacillus</taxon>
    </lineage>
</organism>
<keyword evidence="1" id="KW-0812">Transmembrane</keyword>
<reference evidence="2 3" key="1">
    <citation type="submission" date="2020-01" db="EMBL/GenBank/DDBJ databases">
        <title>Polyphasic characterisation and genomic insights into a novel alkali tolerant bacterium VR-M41.</title>
        <authorList>
            <person name="Vemuluri V.R."/>
        </authorList>
    </citation>
    <scope>NUCLEOTIDE SEQUENCE [LARGE SCALE GENOMIC DNA]</scope>
    <source>
        <strain evidence="2 3">VR-M41</strain>
    </source>
</reference>
<sequence>MSQLDEMLDWINANSALVGIINSGVTVIITFFTLVVTIIYVVATWRLVHSPYKSFIKPANVQVGKHMNIWFFTLENYGPGVAVNVEVKTKQEITIRKESNKREVFIYEKVVKLNGLTEIAINERKSYQLIGVPKSPIEVYITWSSITGKHYKSFWTVNDSGGIGYSNVKPLRFFWRACNRFKYIIFWPSNTYKKIEHLEHKYTIYLILLRLSKEGKLSYDYISDELNKNDNETKQLLNLMQKKKYISYDGQDAQILKEGEIRLEKLTQKYHEKVEN</sequence>
<evidence type="ECO:0008006" key="4">
    <source>
        <dbReference type="Google" id="ProtNLM"/>
    </source>
</evidence>
<proteinExistence type="predicted"/>
<feature type="transmembrane region" description="Helical" evidence="1">
    <location>
        <begin position="20"/>
        <end position="43"/>
    </location>
</feature>
<comment type="caution">
    <text evidence="2">The sequence shown here is derived from an EMBL/GenBank/DDBJ whole genome shotgun (WGS) entry which is preliminary data.</text>
</comment>
<dbReference type="Proteomes" id="UP000800303">
    <property type="component" value="Unassembled WGS sequence"/>
</dbReference>
<dbReference type="RefSeq" id="WP_166278623.1">
    <property type="nucleotide sequence ID" value="NZ_JAAFGS010000010.1"/>
</dbReference>
<evidence type="ECO:0000313" key="2">
    <source>
        <dbReference type="EMBL" id="NGZ77708.1"/>
    </source>
</evidence>
<keyword evidence="1" id="KW-1133">Transmembrane helix</keyword>
<dbReference type="EMBL" id="JAAFGS010000010">
    <property type="protein sequence ID" value="NGZ77708.1"/>
    <property type="molecule type" value="Genomic_DNA"/>
</dbReference>
<protein>
    <recommendedName>
        <fullName evidence="4">CARDB domain-containing protein</fullName>
    </recommendedName>
</protein>
<keyword evidence="3" id="KW-1185">Reference proteome</keyword>
<gene>
    <name evidence="2" type="ORF">GYN08_20660</name>
</gene>
<name>A0ABX0F9U3_9BACL</name>